<evidence type="ECO:0000256" key="5">
    <source>
        <dbReference type="PROSITE-ProRule" id="PRU00302"/>
    </source>
</evidence>
<feature type="disulfide bond" evidence="5">
    <location>
        <begin position="1559"/>
        <end position="1602"/>
    </location>
</feature>
<protein>
    <recommendedName>
        <fullName evidence="6">Sushi domain-containing protein</fullName>
    </recommendedName>
</protein>
<organism evidence="7 8">
    <name type="scientific">Elysia crispata</name>
    <name type="common">lettuce slug</name>
    <dbReference type="NCBI Taxonomy" id="231223"/>
    <lineage>
        <taxon>Eukaryota</taxon>
        <taxon>Metazoa</taxon>
        <taxon>Spiralia</taxon>
        <taxon>Lophotrochozoa</taxon>
        <taxon>Mollusca</taxon>
        <taxon>Gastropoda</taxon>
        <taxon>Heterobranchia</taxon>
        <taxon>Euthyneura</taxon>
        <taxon>Panpulmonata</taxon>
        <taxon>Sacoglossa</taxon>
        <taxon>Placobranchoidea</taxon>
        <taxon>Plakobranchidae</taxon>
        <taxon>Elysia</taxon>
    </lineage>
</organism>
<dbReference type="PROSITE" id="PS50923">
    <property type="entry name" value="SUSHI"/>
    <property type="match status" value="17"/>
</dbReference>
<feature type="domain" description="Sushi" evidence="6">
    <location>
        <begin position="922"/>
        <end position="981"/>
    </location>
</feature>
<feature type="domain" description="Sushi" evidence="6">
    <location>
        <begin position="1557"/>
        <end position="1621"/>
    </location>
</feature>
<comment type="caution">
    <text evidence="5">Lacks conserved residue(s) required for the propagation of feature annotation.</text>
</comment>
<accession>A0AAE1E5W0</accession>
<feature type="domain" description="Sushi" evidence="6">
    <location>
        <begin position="150"/>
        <end position="212"/>
    </location>
</feature>
<feature type="domain" description="Sushi" evidence="6">
    <location>
        <begin position="350"/>
        <end position="408"/>
    </location>
</feature>
<evidence type="ECO:0000259" key="6">
    <source>
        <dbReference type="PROSITE" id="PS50923"/>
    </source>
</evidence>
<evidence type="ECO:0000256" key="2">
    <source>
        <dbReference type="ARBA" id="ARBA00022737"/>
    </source>
</evidence>
<dbReference type="CDD" id="cd00033">
    <property type="entry name" value="CCP"/>
    <property type="match status" value="12"/>
</dbReference>
<dbReference type="SMART" id="SM00032">
    <property type="entry name" value="CCP"/>
    <property type="match status" value="21"/>
</dbReference>
<feature type="disulfide bond" evidence="5">
    <location>
        <begin position="1194"/>
        <end position="1221"/>
    </location>
</feature>
<evidence type="ECO:0000313" key="8">
    <source>
        <dbReference type="Proteomes" id="UP001283361"/>
    </source>
</evidence>
<keyword evidence="2" id="KW-0677">Repeat</keyword>
<feature type="domain" description="Sushi" evidence="6">
    <location>
        <begin position="213"/>
        <end position="272"/>
    </location>
</feature>
<evidence type="ECO:0000256" key="4">
    <source>
        <dbReference type="ARBA" id="ARBA00023180"/>
    </source>
</evidence>
<dbReference type="SUPFAM" id="SSF57535">
    <property type="entry name" value="Complement control module/SCR domain"/>
    <property type="match status" value="17"/>
</dbReference>
<feature type="domain" description="Sushi" evidence="6">
    <location>
        <begin position="723"/>
        <end position="781"/>
    </location>
</feature>
<sequence length="1779" mass="193585">MTASTVRRNWSVNLIGYGSTLLAMTAMLKTQGISAINTIGLENIRLQRERKVAGLPSWVDQKVSNAEGCIRMCWLYSACSAATFTQNEQRCQLYQTDRYRQIYRTEFRKGSLAVDMRDARILPTQRKIGCYPRPCKKTEMCAPVRNRASFVCLPLEPSRGYPTISNSEIFTDGVSSVVYACAQGYFRRGTSYISTYDRNTGIWSDVDVTCTFVNCGTPPSLHGAEARGTSTTVGSEVSYSCLAGAVPNTAHITTTCEGSTGQWSPLQESCSVVSCGPPPAVDTMIVDLAPRSIIDAYPGLKAEAFKIAYGAEAKYTCKPGFVQRESTSYIAQCQADGTWSSTDNFRCSPVDCGQPPIIANASHINYTDTTYGANVTITCLPGFSPMYGLTLMCDERGVWTGNSQTCDIINCGMPSSQNNLIAHFEGTTLKSEARYECDDPSVVEGEDNSTATCEENGEWSPVSMTCTPVPCGAAPSVTNSTVKYKMSDERDFEAHYVCDAGYVFESDFTTQICDVRSNSWRNGFHDIRCVRVSCGAAPAVRHATVEESGLSFPSRALYTCVEGYVLTSVSATKTCNKDGNWSTDDVVCGPASCDAPIAPNKAVLSPSLTRQGTYNQGDNITFTCENGHVMLPASSSGPERTVGVMTCVNGNWTLSDPNVICIPCSSPPDVPQATWEIPAALPAKVVYKCETGYNFSTDSVDTLTCLESTQSWSGSGKVQCEPVDCGEPPSLENGTVSIQGTKYNDTVTYSCSFGYRIVAGDSERKCSEDGSWSGTQLKCEIWNCEPPSGLENGTVNFTSLTLNSSAIYTCKEGFQFSTVGALRNVSPDDPQRMMSVCSDERLWIIHSTKTPSNELTCVQTNCPPAPAIMNALMVGGNNGPFTVNKTVYYKCLDGYKQLGIYPLLTCTDNGTWSFPFFECLKIDCGLPQPINNAIVNTDNGTNVGSKAVFTCERGFYHATGQYSRICGSDGLWSAEFIECVTYGQEHCGDPPPIKDANVEIYSEQGAWTAIYSCNDPYEHSWSNSYDCASPLFFWIAGPVVECVIADCGDPPPVENSIARYNPTTVGSAVFYQCNAGYVATGNTIKKCTTEGKWASEPVVECVLPGTITCGSPPHILNSSRIYTSITTGSVANYTCNFGSSGEPFRAICGADGRWKLTEPFGCSLVACGAVPVVTNSASVRLSGMLYGDVVLYQCLEGYIHTGTSLKTCEATQQWSSDIVECAHKSSIICGDPPRRDRSIVKYESRVEGAKAIYTCIAGYRGSDAESLCGNHGEWSDPQTVCEPVMCDNPTPVANSEIALTFTTLPYKRSVAHSCNPGFRPSTGAPLISTCREDGTWSPLEGTCQPVELEENRVCSTTLPAVANGAPESQARMSVGSILRYRCDVGYFPVPSGEHFAHTCMPDMQWPSRPLACYPTLCRKTDPPALDNAAYTGLKTDGAMWSDILLGIYTCNDGYTSDGKRHSADENNAYLNAICMLATGWAVRSLSQGCLPVDCGQLELPTELKTISTNYSSVYKSEVEISCRPPFYQSLKETETNKTVFCNASGDWSFQHVVLECAPCNHTENFFNGALNVPLHRGESFGERASLVCDANFHLIGPQTVHCGSVDGTPMWKGLNESRCVRNVWKNINEDDSDYYQFDVHMDAVTTGLKVCADVVYTKQSGRLHMSLVGSWPDDPYTAVAVIADSTSLRFLQRTVDGSGLTTVVELNKVLFVEGEQANVCIVLDIPSLTYIFLNNDVTEMSMAASSYHQNITVFRVYKVTIQEVRIEYNPIRTSPWDPR</sequence>
<feature type="disulfide bond" evidence="5">
    <location>
        <begin position="1135"/>
        <end position="1162"/>
    </location>
</feature>
<feature type="domain" description="Sushi" evidence="6">
    <location>
        <begin position="532"/>
        <end position="590"/>
    </location>
</feature>
<feature type="domain" description="Sushi" evidence="6">
    <location>
        <begin position="1165"/>
        <end position="1223"/>
    </location>
</feature>
<feature type="domain" description="Sushi" evidence="6">
    <location>
        <begin position="1284"/>
        <end position="1345"/>
    </location>
</feature>
<dbReference type="PANTHER" id="PTHR19325:SF571">
    <property type="entry name" value="SUSHI DOMAIN-CONTAINING PROTEIN"/>
    <property type="match status" value="1"/>
</dbReference>
<reference evidence="7" key="1">
    <citation type="journal article" date="2023" name="G3 (Bethesda)">
        <title>A reference genome for the long-term kleptoplast-retaining sea slug Elysia crispata morphotype clarki.</title>
        <authorList>
            <person name="Eastman K.E."/>
            <person name="Pendleton A.L."/>
            <person name="Shaikh M.A."/>
            <person name="Suttiyut T."/>
            <person name="Ogas R."/>
            <person name="Tomko P."/>
            <person name="Gavelis G."/>
            <person name="Widhalm J.R."/>
            <person name="Wisecaver J.H."/>
        </authorList>
    </citation>
    <scope>NUCLEOTIDE SEQUENCE</scope>
    <source>
        <strain evidence="7">ECLA1</strain>
    </source>
</reference>
<name>A0AAE1E5W0_9GAST</name>
<proteinExistence type="predicted"/>
<dbReference type="Gene3D" id="2.20.28.230">
    <property type="match status" value="3"/>
</dbReference>
<keyword evidence="1 5" id="KW-0768">Sushi</keyword>
<dbReference type="Pfam" id="PF00084">
    <property type="entry name" value="Sushi"/>
    <property type="match status" value="14"/>
</dbReference>
<feature type="domain" description="Sushi" evidence="6">
    <location>
        <begin position="273"/>
        <end position="349"/>
    </location>
</feature>
<feature type="domain" description="Sushi" evidence="6">
    <location>
        <begin position="1045"/>
        <end position="1103"/>
    </location>
</feature>
<evidence type="ECO:0000256" key="3">
    <source>
        <dbReference type="ARBA" id="ARBA00023157"/>
    </source>
</evidence>
<feature type="domain" description="Sushi" evidence="6">
    <location>
        <begin position="1227"/>
        <end position="1283"/>
    </location>
</feature>
<dbReference type="InterPro" id="IPR035976">
    <property type="entry name" value="Sushi/SCR/CCP_sf"/>
</dbReference>
<dbReference type="InterPro" id="IPR000436">
    <property type="entry name" value="Sushi_SCR_CCP_dom"/>
</dbReference>
<feature type="domain" description="Sushi" evidence="6">
    <location>
        <begin position="1107"/>
        <end position="1164"/>
    </location>
</feature>
<dbReference type="InterPro" id="IPR050350">
    <property type="entry name" value="Compl-Cell_Adhes-Reg"/>
</dbReference>
<keyword evidence="8" id="KW-1185">Reference proteome</keyword>
<feature type="disulfide bond" evidence="5">
    <location>
        <begin position="379"/>
        <end position="406"/>
    </location>
</feature>
<keyword evidence="4" id="KW-0325">Glycoprotein</keyword>
<feature type="domain" description="Sushi" evidence="6">
    <location>
        <begin position="860"/>
        <end position="921"/>
    </location>
</feature>
<dbReference type="Proteomes" id="UP001283361">
    <property type="component" value="Unassembled WGS sequence"/>
</dbReference>
<dbReference type="EMBL" id="JAWDGP010001156">
    <property type="protein sequence ID" value="KAK3794008.1"/>
    <property type="molecule type" value="Genomic_DNA"/>
</dbReference>
<keyword evidence="3 5" id="KW-1015">Disulfide bond</keyword>
<feature type="domain" description="Sushi" evidence="6">
    <location>
        <begin position="409"/>
        <end position="468"/>
    </location>
</feature>
<evidence type="ECO:0000256" key="1">
    <source>
        <dbReference type="ARBA" id="ARBA00022659"/>
    </source>
</evidence>
<comment type="caution">
    <text evidence="7">The sequence shown here is derived from an EMBL/GenBank/DDBJ whole genome shotgun (WGS) entry which is preliminary data.</text>
</comment>
<gene>
    <name evidence="7" type="ORF">RRG08_028442</name>
</gene>
<feature type="domain" description="Sushi" evidence="6">
    <location>
        <begin position="1352"/>
        <end position="1414"/>
    </location>
</feature>
<dbReference type="PANTHER" id="PTHR19325">
    <property type="entry name" value="COMPLEMENT COMPONENT-RELATED SUSHI DOMAIN-CONTAINING"/>
    <property type="match status" value="1"/>
</dbReference>
<dbReference type="Gene3D" id="2.10.70.10">
    <property type="entry name" value="Complement Module, domain 1"/>
    <property type="match status" value="17"/>
</dbReference>
<evidence type="ECO:0000313" key="7">
    <source>
        <dbReference type="EMBL" id="KAK3794008.1"/>
    </source>
</evidence>
<feature type="domain" description="Sushi" evidence="6">
    <location>
        <begin position="662"/>
        <end position="722"/>
    </location>
</feature>